<gene>
    <name evidence="1" type="ordered locus">XF_2072</name>
</gene>
<sequence>MVHRYDSYRNSLQWHGIKNKVSRAIFENCNALIPHVMPVAFGVIFANDRFLDSIACAFIP</sequence>
<dbReference type="AlphaFoldDB" id="Q9PBR8"/>
<dbReference type="Proteomes" id="UP000000812">
    <property type="component" value="Chromosome"/>
</dbReference>
<reference evidence="1 2" key="1">
    <citation type="journal article" date="2000" name="Nature">
        <title>The genome sequence of the plant pathogen Xylella fastidiosa.</title>
        <authorList>
            <person name="Simpson A.J."/>
            <person name="Reinach F.C."/>
            <person name="Arruda P."/>
            <person name="Abreu F.A."/>
            <person name="Acencio M."/>
            <person name="Alvarenga R."/>
            <person name="Alves L.M."/>
            <person name="Araya J.E."/>
            <person name="Baia G.S."/>
            <person name="Baptista C.S."/>
            <person name="Barros M.H."/>
            <person name="Bonaccorsi E.D."/>
            <person name="Bordin S."/>
            <person name="Bove J.M."/>
            <person name="Briones M.R."/>
            <person name="Bueno M.R."/>
            <person name="Camargo A.A."/>
            <person name="Camargo L.E."/>
            <person name="Carraro D.M."/>
            <person name="Carrer H."/>
            <person name="Colauto N.B."/>
            <person name="Colombo C."/>
            <person name="Costa F.F."/>
            <person name="Costa M.C."/>
            <person name="Costa-Neto C.M."/>
            <person name="Coutinho L.L."/>
            <person name="Cristofani M."/>
            <person name="Dias-Neto E."/>
            <person name="Docena C."/>
            <person name="El-Dorry H."/>
            <person name="Facincani A.P."/>
            <person name="Ferreira A.J."/>
            <person name="Ferreira V.C."/>
            <person name="Ferro J.A."/>
            <person name="Fraga J.S."/>
            <person name="Franca S.C."/>
            <person name="Franco M.C."/>
            <person name="Frohme M."/>
            <person name="Furlan L.R."/>
            <person name="Garnier M."/>
            <person name="Goldman G.H."/>
            <person name="Goldman M.H."/>
            <person name="Gomes S.L."/>
            <person name="Gruber A."/>
            <person name="Ho P.L."/>
            <person name="Hoheisel J.D."/>
            <person name="Junqueira M.L."/>
            <person name="Kemper E.L."/>
            <person name="Kitajima J.P."/>
            <person name="Krieger J.E."/>
            <person name="Kuramae E.E."/>
            <person name="Laigret F."/>
            <person name="Lambais M.R."/>
            <person name="Leite L.C."/>
            <person name="Lemos E.G."/>
            <person name="Lemos M.V."/>
            <person name="Lopes S.A."/>
            <person name="Lopes C.R."/>
            <person name="Machado J.A."/>
            <person name="Machado M.A."/>
            <person name="Madeira A.M."/>
            <person name="Madeira H.M."/>
            <person name="Marino C.L."/>
            <person name="Marques M.V."/>
            <person name="Martins E.A."/>
            <person name="Martins E.M."/>
            <person name="Matsukuma A.Y."/>
            <person name="Menck C.F."/>
            <person name="Miracca E.C."/>
            <person name="Miyaki C.Y."/>
            <person name="Monteriro-Vitorello C.B."/>
            <person name="Moon D.H."/>
            <person name="Nagai M.A."/>
            <person name="Nascimento A.L."/>
            <person name="Netto L.E."/>
            <person name="Nhani A.Jr."/>
            <person name="Nobrega F.G."/>
            <person name="Nunes L.R."/>
            <person name="Oliveira M.A."/>
            <person name="de Oliveira M.C."/>
            <person name="de Oliveira R.C."/>
            <person name="Palmieri D.A."/>
            <person name="Paris A."/>
            <person name="Peixoto B.R."/>
            <person name="Pereira G.A."/>
            <person name="Pereira H.A.Jr."/>
            <person name="Pesquero J.B."/>
            <person name="Quaggio R.B."/>
            <person name="Roberto P.G."/>
            <person name="Rodrigues V."/>
            <person name="de M Rosa A.J."/>
            <person name="de Rosa V.E.Jr."/>
            <person name="de Sa R.G."/>
            <person name="Santelli R.V."/>
            <person name="Sawasaki H.E."/>
            <person name="da Silva A.C."/>
            <person name="da Silva A.M."/>
            <person name="da Silva F.R."/>
            <person name="da Silva W.A.Jr."/>
            <person name="da Silveira J.F."/>
            <person name="Silvestri M.L."/>
            <person name="Siqueira W.J."/>
            <person name="de Souza A.A."/>
            <person name="de Souza A.P."/>
            <person name="Terenzi M.F."/>
            <person name="Truffi D."/>
            <person name="Tsai S.M."/>
            <person name="Tsuhako M.H."/>
            <person name="Vallada H."/>
            <person name="Van Sluys M.A."/>
            <person name="Verjovski-Almeida S."/>
            <person name="Vettore A.L."/>
            <person name="Zago M.A."/>
            <person name="Zatz M."/>
            <person name="Meidanis J."/>
            <person name="Setubal J.C."/>
        </authorList>
    </citation>
    <scope>NUCLEOTIDE SEQUENCE [LARGE SCALE GENOMIC DNA]</scope>
    <source>
        <strain evidence="1 2">9a5c</strain>
    </source>
</reference>
<proteinExistence type="predicted"/>
<dbReference type="EMBL" id="AE003849">
    <property type="protein sequence ID" value="AAF84871.1"/>
    <property type="molecule type" value="Genomic_DNA"/>
</dbReference>
<dbReference type="KEGG" id="xfa:XF_2072"/>
<evidence type="ECO:0000313" key="1">
    <source>
        <dbReference type="EMBL" id="AAF84871.1"/>
    </source>
</evidence>
<evidence type="ECO:0000313" key="2">
    <source>
        <dbReference type="Proteomes" id="UP000000812"/>
    </source>
</evidence>
<dbReference type="PIR" id="G82602">
    <property type="entry name" value="G82602"/>
</dbReference>
<organism evidence="1 2">
    <name type="scientific">Xylella fastidiosa (strain 9a5c)</name>
    <dbReference type="NCBI Taxonomy" id="160492"/>
    <lineage>
        <taxon>Bacteria</taxon>
        <taxon>Pseudomonadati</taxon>
        <taxon>Pseudomonadota</taxon>
        <taxon>Gammaproteobacteria</taxon>
        <taxon>Lysobacterales</taxon>
        <taxon>Lysobacteraceae</taxon>
        <taxon>Xylella</taxon>
    </lineage>
</organism>
<protein>
    <submittedName>
        <fullName evidence="1">Uncharacterized protein</fullName>
    </submittedName>
</protein>
<accession>Q9PBR8</accession>
<name>Q9PBR8_XYLFA</name>
<dbReference type="STRING" id="160492.XF_2072"/>
<dbReference type="HOGENOM" id="CLU_2940912_0_0_6"/>